<keyword evidence="4" id="KW-0687">Ribonucleoprotein</keyword>
<feature type="domain" description="N-acetyltransferase" evidence="3">
    <location>
        <begin position="8"/>
        <end position="159"/>
    </location>
</feature>
<evidence type="ECO:0000256" key="2">
    <source>
        <dbReference type="ARBA" id="ARBA00023315"/>
    </source>
</evidence>
<keyword evidence="2" id="KW-0012">Acyltransferase</keyword>
<dbReference type="InterPro" id="IPR016181">
    <property type="entry name" value="Acyl_CoA_acyltransferase"/>
</dbReference>
<proteinExistence type="predicted"/>
<protein>
    <submittedName>
        <fullName evidence="4">Ribosomal protein S18 acetylase RimI-like enzyme</fullName>
    </submittedName>
</protein>
<reference evidence="4 5" key="1">
    <citation type="submission" date="2018-12" db="EMBL/GenBank/DDBJ databases">
        <title>Sequencing of bacterial isolates from soil warming experiment in Harvard Forest, Massachusetts, USA.</title>
        <authorList>
            <person name="Deangelis K."/>
        </authorList>
    </citation>
    <scope>NUCLEOTIDE SEQUENCE [LARGE SCALE GENOMIC DNA]</scope>
    <source>
        <strain evidence="4 5">EB153</strain>
    </source>
</reference>
<name>A0A3R9R6H6_9BACT</name>
<dbReference type="OrthoDB" id="9795206at2"/>
<dbReference type="GO" id="GO:0008080">
    <property type="term" value="F:N-acetyltransferase activity"/>
    <property type="evidence" value="ECO:0007669"/>
    <property type="project" value="TreeGrafter"/>
</dbReference>
<dbReference type="AlphaFoldDB" id="A0A3R9R6H6"/>
<dbReference type="EMBL" id="RSDW01000001">
    <property type="protein sequence ID" value="RSL19106.1"/>
    <property type="molecule type" value="Genomic_DNA"/>
</dbReference>
<dbReference type="Proteomes" id="UP000269669">
    <property type="component" value="Unassembled WGS sequence"/>
</dbReference>
<keyword evidence="1" id="KW-0808">Transferase</keyword>
<dbReference type="PANTHER" id="PTHR10545:SF29">
    <property type="entry name" value="GH14572P-RELATED"/>
    <property type="match status" value="1"/>
</dbReference>
<accession>A0A3R9R6H6</accession>
<keyword evidence="5" id="KW-1185">Reference proteome</keyword>
<gene>
    <name evidence="4" type="ORF">EDE15_4735</name>
</gene>
<evidence type="ECO:0000313" key="5">
    <source>
        <dbReference type="Proteomes" id="UP000269669"/>
    </source>
</evidence>
<dbReference type="PANTHER" id="PTHR10545">
    <property type="entry name" value="DIAMINE N-ACETYLTRANSFERASE"/>
    <property type="match status" value="1"/>
</dbReference>
<dbReference type="InterPro" id="IPR051016">
    <property type="entry name" value="Diverse_Substrate_AcTransf"/>
</dbReference>
<keyword evidence="4" id="KW-0689">Ribosomal protein</keyword>
<dbReference type="PROSITE" id="PS51186">
    <property type="entry name" value="GNAT"/>
    <property type="match status" value="1"/>
</dbReference>
<evidence type="ECO:0000313" key="4">
    <source>
        <dbReference type="EMBL" id="RSL19106.1"/>
    </source>
</evidence>
<organism evidence="4 5">
    <name type="scientific">Edaphobacter aggregans</name>
    <dbReference type="NCBI Taxonomy" id="570835"/>
    <lineage>
        <taxon>Bacteria</taxon>
        <taxon>Pseudomonadati</taxon>
        <taxon>Acidobacteriota</taxon>
        <taxon>Terriglobia</taxon>
        <taxon>Terriglobales</taxon>
        <taxon>Acidobacteriaceae</taxon>
        <taxon>Edaphobacter</taxon>
    </lineage>
</organism>
<dbReference type="Gene3D" id="3.40.630.30">
    <property type="match status" value="1"/>
</dbReference>
<dbReference type="GO" id="GO:0005840">
    <property type="term" value="C:ribosome"/>
    <property type="evidence" value="ECO:0007669"/>
    <property type="project" value="UniProtKB-KW"/>
</dbReference>
<dbReference type="SUPFAM" id="SSF55729">
    <property type="entry name" value="Acyl-CoA N-acyltransferases (Nat)"/>
    <property type="match status" value="1"/>
</dbReference>
<dbReference type="Pfam" id="PF00583">
    <property type="entry name" value="Acetyltransf_1"/>
    <property type="match status" value="1"/>
</dbReference>
<evidence type="ECO:0000259" key="3">
    <source>
        <dbReference type="PROSITE" id="PS51186"/>
    </source>
</evidence>
<comment type="caution">
    <text evidence="4">The sequence shown here is derived from an EMBL/GenBank/DDBJ whole genome shotgun (WGS) entry which is preliminary data.</text>
</comment>
<sequence>MTEHREQISIRAATPLDGPAILEMLADLASFEGADHHPRLDVTSLERDVFGSAPRLHIALAEQASESGFMQSAGFVSWFENYSSWEGRAGVHIGDLWVCPKFRGHGIASALLRHLLSSHEGERIDVFVVRDNTGARAFYRHLGFREKMEWCLYRIGANV</sequence>
<dbReference type="InterPro" id="IPR000182">
    <property type="entry name" value="GNAT_dom"/>
</dbReference>
<evidence type="ECO:0000256" key="1">
    <source>
        <dbReference type="ARBA" id="ARBA00022679"/>
    </source>
</evidence>
<dbReference type="CDD" id="cd04301">
    <property type="entry name" value="NAT_SF"/>
    <property type="match status" value="1"/>
</dbReference>